<comment type="function">
    <text evidence="8">Part of the tripartite ATP-independent periplasmic (TRAP) transport system.</text>
</comment>
<feature type="transmembrane region" description="Helical" evidence="9">
    <location>
        <begin position="148"/>
        <end position="167"/>
    </location>
</feature>
<evidence type="ECO:0000259" key="11">
    <source>
        <dbReference type="Pfam" id="PF06808"/>
    </source>
</evidence>
<evidence type="ECO:0000256" key="5">
    <source>
        <dbReference type="ARBA" id="ARBA00022692"/>
    </source>
</evidence>
<feature type="transmembrane region" description="Helical" evidence="9">
    <location>
        <begin position="351"/>
        <end position="375"/>
    </location>
</feature>
<keyword evidence="2 8" id="KW-0813">Transport</keyword>
<feature type="transmembrane region" description="Helical" evidence="9">
    <location>
        <begin position="187"/>
        <end position="208"/>
    </location>
</feature>
<evidence type="ECO:0000313" key="12">
    <source>
        <dbReference type="EMBL" id="SDX27009.1"/>
    </source>
</evidence>
<dbReference type="PANTHER" id="PTHR33362:SF5">
    <property type="entry name" value="C4-DICARBOXYLATE TRAP TRANSPORTER LARGE PERMEASE PROTEIN DCTM"/>
    <property type="match status" value="1"/>
</dbReference>
<dbReference type="EMBL" id="FNNA01000004">
    <property type="protein sequence ID" value="SDX27009.1"/>
    <property type="molecule type" value="Genomic_DNA"/>
</dbReference>
<keyword evidence="13" id="KW-1185">Reference proteome</keyword>
<dbReference type="Pfam" id="PF06808">
    <property type="entry name" value="DctM"/>
    <property type="match status" value="1"/>
</dbReference>
<evidence type="ECO:0000259" key="10">
    <source>
        <dbReference type="Pfam" id="PF04290"/>
    </source>
</evidence>
<feature type="transmembrane region" description="Helical" evidence="9">
    <location>
        <begin position="305"/>
        <end position="330"/>
    </location>
</feature>
<evidence type="ECO:0000256" key="2">
    <source>
        <dbReference type="ARBA" id="ARBA00022448"/>
    </source>
</evidence>
<feature type="transmembrane region" description="Helical" evidence="9">
    <location>
        <begin position="491"/>
        <end position="513"/>
    </location>
</feature>
<feature type="domain" description="TRAP C4-dicarboxylate transport system permease DctM subunit" evidence="11">
    <location>
        <begin position="220"/>
        <end position="643"/>
    </location>
</feature>
<dbReference type="Pfam" id="PF04290">
    <property type="entry name" value="DctQ"/>
    <property type="match status" value="1"/>
</dbReference>
<evidence type="ECO:0000256" key="8">
    <source>
        <dbReference type="RuleBase" id="RU369079"/>
    </source>
</evidence>
<sequence length="649" mass="68176">MLQSDDGPIAAESAANRAFHHVTGALSALGTIWIFVAMLLICADVAGLALFSRPIYGVVELVEETIVPVVFLQLAHALGHGRLTRADFLFAPLQKADPAAAALLNALFLAVGGLLFGALTWALWGDFAAARRGGDYFGTMGIFTLPTWPFKFLTFVGSAALTAQFLLEVADVVRGLPGMLARGRGRYLTLVLAGIAVFAVAVLVVATGDLGRVTLGILSIVFLLALLMAGMHVAVVLSVVGVIAIWLIRDNPMVALNSFRTSATGTINKFDFGVVPLFVLMGLFTDISDIGRDAYRVAAWWTRKLLGGLGIATVVANAVFAAVTGISIASSAIFSRVAVPQMIAHGYTPRFATGTVAGSSVLGMMIPPSLLLIIYGFVTETSVGKLFLAAFVPGLLMAVIFCVTILLLAKFRPDFVGRPAGNDDLEPETLVSSARRLLPIAVLVTIVLGGIYLGWFTPTQAGAVGAFATMIVTLLRRKLTRAALWNVLRETGQITVAVLSLVIAASVLTKALVMSTVPAVMVDAAVASGFGFWGVILLFLLVVIIMGMFLDSTSIIVIAVPIVMPLVVQLGTGVIGPDVLIWFGIITVIAVEMGLLTPPFGISVFVVKSTVGDLVTLQDVFAGVMPYVAAMALLIVICLLVPGVVTVVL</sequence>
<dbReference type="RefSeq" id="WP_081969183.1">
    <property type="nucleotide sequence ID" value="NZ_FNNA01000004.1"/>
</dbReference>
<proteinExistence type="predicted"/>
<dbReference type="InterPro" id="IPR004681">
    <property type="entry name" value="TRAP_DctM"/>
</dbReference>
<comment type="subcellular location">
    <subcellularLocation>
        <location evidence="1 8">Cell inner membrane</location>
        <topology evidence="1 8">Multi-pass membrane protein</topology>
    </subcellularLocation>
</comment>
<name>A0A1H3ADS5_9RHOB</name>
<protein>
    <submittedName>
        <fullName evidence="12">TRAP transporter, DctM subunit</fullName>
    </submittedName>
</protein>
<keyword evidence="3" id="KW-1003">Cell membrane</keyword>
<keyword evidence="7 9" id="KW-0472">Membrane</keyword>
<feature type="transmembrane region" description="Helical" evidence="9">
    <location>
        <begin position="220"/>
        <end position="248"/>
    </location>
</feature>
<dbReference type="InterPro" id="IPR055348">
    <property type="entry name" value="DctQ"/>
</dbReference>
<feature type="transmembrane region" description="Helical" evidence="9">
    <location>
        <begin position="555"/>
        <end position="575"/>
    </location>
</feature>
<feature type="transmembrane region" description="Helical" evidence="9">
    <location>
        <begin position="525"/>
        <end position="548"/>
    </location>
</feature>
<feature type="transmembrane region" description="Helical" evidence="9">
    <location>
        <begin position="102"/>
        <end position="124"/>
    </location>
</feature>
<keyword evidence="4 8" id="KW-0997">Cell inner membrane</keyword>
<dbReference type="OrthoDB" id="9790209at2"/>
<feature type="transmembrane region" description="Helical" evidence="9">
    <location>
        <begin position="581"/>
        <end position="607"/>
    </location>
</feature>
<organism evidence="12 13">
    <name type="scientific">Paracoccus sanguinis</name>
    <dbReference type="NCBI Taxonomy" id="1545044"/>
    <lineage>
        <taxon>Bacteria</taxon>
        <taxon>Pseudomonadati</taxon>
        <taxon>Pseudomonadota</taxon>
        <taxon>Alphaproteobacteria</taxon>
        <taxon>Rhodobacterales</taxon>
        <taxon>Paracoccaceae</taxon>
        <taxon>Paracoccus</taxon>
    </lineage>
</organism>
<gene>
    <name evidence="12" type="ORF">SAMN05444276_10419</name>
</gene>
<dbReference type="Proteomes" id="UP000182944">
    <property type="component" value="Unassembled WGS sequence"/>
</dbReference>
<feature type="transmembrane region" description="Helical" evidence="9">
    <location>
        <begin position="387"/>
        <end position="409"/>
    </location>
</feature>
<evidence type="ECO:0000256" key="9">
    <source>
        <dbReference type="SAM" id="Phobius"/>
    </source>
</evidence>
<feature type="transmembrane region" description="Helical" evidence="9">
    <location>
        <begin position="32"/>
        <end position="51"/>
    </location>
</feature>
<evidence type="ECO:0000256" key="4">
    <source>
        <dbReference type="ARBA" id="ARBA00022519"/>
    </source>
</evidence>
<dbReference type="GO" id="GO:0022857">
    <property type="term" value="F:transmembrane transporter activity"/>
    <property type="evidence" value="ECO:0007669"/>
    <property type="project" value="UniProtKB-UniRule"/>
</dbReference>
<keyword evidence="5 9" id="KW-0812">Transmembrane</keyword>
<accession>A0A1H3ADS5</accession>
<dbReference type="PANTHER" id="PTHR33362">
    <property type="entry name" value="SIALIC ACID TRAP TRANSPORTER PERMEASE PROTEIN SIAT-RELATED"/>
    <property type="match status" value="1"/>
</dbReference>
<dbReference type="AlphaFoldDB" id="A0A1H3ADS5"/>
<evidence type="ECO:0000256" key="7">
    <source>
        <dbReference type="ARBA" id="ARBA00023136"/>
    </source>
</evidence>
<reference evidence="13" key="1">
    <citation type="submission" date="2016-10" db="EMBL/GenBank/DDBJ databases">
        <authorList>
            <person name="Varghese N."/>
            <person name="Submissions S."/>
        </authorList>
    </citation>
    <scope>NUCLEOTIDE SEQUENCE [LARGE SCALE GENOMIC DNA]</scope>
    <source>
        <strain evidence="13">DSM 29303</strain>
    </source>
</reference>
<feature type="domain" description="Tripartite ATP-independent periplasmic transporters DctQ component" evidence="10">
    <location>
        <begin position="38"/>
        <end position="174"/>
    </location>
</feature>
<evidence type="ECO:0000256" key="6">
    <source>
        <dbReference type="ARBA" id="ARBA00022989"/>
    </source>
</evidence>
<dbReference type="InterPro" id="IPR010656">
    <property type="entry name" value="DctM"/>
</dbReference>
<feature type="transmembrane region" description="Helical" evidence="9">
    <location>
        <begin position="437"/>
        <end position="455"/>
    </location>
</feature>
<keyword evidence="6 9" id="KW-1133">Transmembrane helix</keyword>
<dbReference type="GO" id="GO:0005886">
    <property type="term" value="C:plasma membrane"/>
    <property type="evidence" value="ECO:0007669"/>
    <property type="project" value="UniProtKB-SubCell"/>
</dbReference>
<feature type="transmembrane region" description="Helical" evidence="9">
    <location>
        <begin position="627"/>
        <end position="648"/>
    </location>
</feature>
<evidence type="ECO:0000256" key="1">
    <source>
        <dbReference type="ARBA" id="ARBA00004429"/>
    </source>
</evidence>
<dbReference type="STRING" id="1545044.SAMN05444276_10419"/>
<evidence type="ECO:0000313" key="13">
    <source>
        <dbReference type="Proteomes" id="UP000182944"/>
    </source>
</evidence>
<feature type="transmembrane region" description="Helical" evidence="9">
    <location>
        <begin position="269"/>
        <end position="285"/>
    </location>
</feature>
<evidence type="ECO:0000256" key="3">
    <source>
        <dbReference type="ARBA" id="ARBA00022475"/>
    </source>
</evidence>